<feature type="region of interest" description="Disordered" evidence="1">
    <location>
        <begin position="44"/>
        <end position="67"/>
    </location>
</feature>
<feature type="compositionally biased region" description="Basic residues" evidence="1">
    <location>
        <begin position="57"/>
        <end position="67"/>
    </location>
</feature>
<organism evidence="2 3">
    <name type="scientific">Cylindrodendrum hubeiense</name>
    <dbReference type="NCBI Taxonomy" id="595255"/>
    <lineage>
        <taxon>Eukaryota</taxon>
        <taxon>Fungi</taxon>
        <taxon>Dikarya</taxon>
        <taxon>Ascomycota</taxon>
        <taxon>Pezizomycotina</taxon>
        <taxon>Sordariomycetes</taxon>
        <taxon>Hypocreomycetidae</taxon>
        <taxon>Hypocreales</taxon>
        <taxon>Nectriaceae</taxon>
        <taxon>Cylindrodendrum</taxon>
    </lineage>
</organism>
<feature type="compositionally biased region" description="Low complexity" evidence="1">
    <location>
        <begin position="46"/>
        <end position="56"/>
    </location>
</feature>
<gene>
    <name evidence="2" type="ORF">G7Z17_g1726</name>
</gene>
<name>A0A9P5HIY3_9HYPO</name>
<proteinExistence type="predicted"/>
<dbReference type="AlphaFoldDB" id="A0A9P5HIY3"/>
<comment type="caution">
    <text evidence="2">The sequence shown here is derived from an EMBL/GenBank/DDBJ whole genome shotgun (WGS) entry which is preliminary data.</text>
</comment>
<dbReference type="OrthoDB" id="3465533at2759"/>
<dbReference type="Proteomes" id="UP000722485">
    <property type="component" value="Unassembled WGS sequence"/>
</dbReference>
<keyword evidence="3" id="KW-1185">Reference proteome</keyword>
<protein>
    <submittedName>
        <fullName evidence="2">Uncharacterized protein</fullName>
    </submittedName>
</protein>
<evidence type="ECO:0000313" key="3">
    <source>
        <dbReference type="Proteomes" id="UP000722485"/>
    </source>
</evidence>
<accession>A0A9P5HIY3</accession>
<reference evidence="2" key="1">
    <citation type="submission" date="2020-03" db="EMBL/GenBank/DDBJ databases">
        <title>Draft Genome Sequence of Cylindrodendrum hubeiense.</title>
        <authorList>
            <person name="Buettner E."/>
            <person name="Kellner H."/>
        </authorList>
    </citation>
    <scope>NUCLEOTIDE SEQUENCE</scope>
    <source>
        <strain evidence="2">IHI 201604</strain>
    </source>
</reference>
<evidence type="ECO:0000256" key="1">
    <source>
        <dbReference type="SAM" id="MobiDB-lite"/>
    </source>
</evidence>
<sequence length="67" mass="7357">MSTRSNKSDTSSTTYPPEKKACTVMLDLYLQSPATITERIALIQLTTPSNKGGSTTKKTKKTPKKDH</sequence>
<evidence type="ECO:0000313" key="2">
    <source>
        <dbReference type="EMBL" id="KAF7556043.1"/>
    </source>
</evidence>
<dbReference type="EMBL" id="JAANBB010000015">
    <property type="protein sequence ID" value="KAF7556043.1"/>
    <property type="molecule type" value="Genomic_DNA"/>
</dbReference>